<dbReference type="AlphaFoldDB" id="A0A0H2RWN0"/>
<evidence type="ECO:0000313" key="2">
    <source>
        <dbReference type="Proteomes" id="UP000053477"/>
    </source>
</evidence>
<proteinExistence type="predicted"/>
<dbReference type="EMBL" id="KQ086062">
    <property type="protein sequence ID" value="KLO09231.1"/>
    <property type="molecule type" value="Genomic_DNA"/>
</dbReference>
<gene>
    <name evidence="1" type="ORF">SCHPADRAFT_980415</name>
</gene>
<sequence length="302" mass="32938">MPALCLSPIRGSSLTRIIPGDEDQDVDGSEISPGCSLGGSLCGGARTLFAAAPPVLLPLSETPSAFVPVVLRSVARLVSLPAHRQLFLAEQPSPETRRGQGEQAEFISSLFHEDLAWIPSRHCPPAPHQLEAPIHIQSAPTDYYGATSPRIRLAVNQLPRDAQATPPCSQSVPSHIAPSLAPSIHPSLLALNSIPSADITDRTLTRSVHLFHSPASSINLPTSIRLFDFFGSKKHLSSNSHRRIPLLHSPTTMRDNVRWHRFPSHFQCRANHDADRLITPSLFVVTKLLSFSDRLETGDEEL</sequence>
<organism evidence="1 2">
    <name type="scientific">Schizopora paradoxa</name>
    <dbReference type="NCBI Taxonomy" id="27342"/>
    <lineage>
        <taxon>Eukaryota</taxon>
        <taxon>Fungi</taxon>
        <taxon>Dikarya</taxon>
        <taxon>Basidiomycota</taxon>
        <taxon>Agaricomycotina</taxon>
        <taxon>Agaricomycetes</taxon>
        <taxon>Hymenochaetales</taxon>
        <taxon>Schizoporaceae</taxon>
        <taxon>Schizopora</taxon>
    </lineage>
</organism>
<reference evidence="1 2" key="1">
    <citation type="submission" date="2015-04" db="EMBL/GenBank/DDBJ databases">
        <title>Complete genome sequence of Schizopora paradoxa KUC8140, a cosmopolitan wood degrader in East Asia.</title>
        <authorList>
            <consortium name="DOE Joint Genome Institute"/>
            <person name="Min B."/>
            <person name="Park H."/>
            <person name="Jang Y."/>
            <person name="Kim J.-J."/>
            <person name="Kim K.H."/>
            <person name="Pangilinan J."/>
            <person name="Lipzen A."/>
            <person name="Riley R."/>
            <person name="Grigoriev I.V."/>
            <person name="Spatafora J.W."/>
            <person name="Choi I.-G."/>
        </authorList>
    </citation>
    <scope>NUCLEOTIDE SEQUENCE [LARGE SCALE GENOMIC DNA]</scope>
    <source>
        <strain evidence="1 2">KUC8140</strain>
    </source>
</reference>
<keyword evidence="2" id="KW-1185">Reference proteome</keyword>
<dbReference type="InParanoid" id="A0A0H2RWN0"/>
<protein>
    <submittedName>
        <fullName evidence="1">Uncharacterized protein</fullName>
    </submittedName>
</protein>
<evidence type="ECO:0000313" key="1">
    <source>
        <dbReference type="EMBL" id="KLO09231.1"/>
    </source>
</evidence>
<name>A0A0H2RWN0_9AGAM</name>
<accession>A0A0H2RWN0</accession>
<dbReference type="Proteomes" id="UP000053477">
    <property type="component" value="Unassembled WGS sequence"/>
</dbReference>